<dbReference type="CDD" id="cd01421">
    <property type="entry name" value="IMPCH"/>
    <property type="match status" value="1"/>
</dbReference>
<dbReference type="InterPro" id="IPR002695">
    <property type="entry name" value="PurH-like"/>
</dbReference>
<dbReference type="InterPro" id="IPR011607">
    <property type="entry name" value="MGS-like_dom"/>
</dbReference>
<evidence type="ECO:0000313" key="3">
    <source>
        <dbReference type="Proteomes" id="UP000310168"/>
    </source>
</evidence>
<dbReference type="PANTHER" id="PTHR11692:SF0">
    <property type="entry name" value="BIFUNCTIONAL PURINE BIOSYNTHESIS PROTEIN ATIC"/>
    <property type="match status" value="1"/>
</dbReference>
<dbReference type="Gene3D" id="3.40.50.1380">
    <property type="entry name" value="Methylglyoxal synthase-like domain"/>
    <property type="match status" value="1"/>
</dbReference>
<dbReference type="Proteomes" id="UP000310168">
    <property type="component" value="Unassembled WGS sequence"/>
</dbReference>
<dbReference type="SUPFAM" id="SSF52335">
    <property type="entry name" value="Methylglyoxal synthase-like"/>
    <property type="match status" value="1"/>
</dbReference>
<gene>
    <name evidence="2" type="ORF">EZH24_07815</name>
</gene>
<proteinExistence type="predicted"/>
<evidence type="ECO:0000259" key="1">
    <source>
        <dbReference type="PROSITE" id="PS51855"/>
    </source>
</evidence>
<dbReference type="SMART" id="SM00851">
    <property type="entry name" value="MGS"/>
    <property type="match status" value="1"/>
</dbReference>
<name>A0ABY2TPZ7_9SPIR</name>
<feature type="domain" description="MGS-like" evidence="1">
    <location>
        <begin position="1"/>
        <end position="136"/>
    </location>
</feature>
<sequence length="136" mass="15396">MKRALISVFYKDKILDFAKFLISKNIEIISTGGTYKYLKENSIPVIEVEEVTGEKEMLDGRVKTLSSKIHGGILAIRDNPKHIEAIKERGIIPIDIVIVNLYPFFEKYSDDTLSFEEKIEFIDIGGPTMLRSAAKS</sequence>
<keyword evidence="3" id="KW-1185">Reference proteome</keyword>
<accession>A0ABY2TPZ7</accession>
<dbReference type="PANTHER" id="PTHR11692">
    <property type="entry name" value="BIFUNCTIONAL PURINE BIOSYNTHESIS PROTEIN PURH"/>
    <property type="match status" value="1"/>
</dbReference>
<dbReference type="InterPro" id="IPR036914">
    <property type="entry name" value="MGS-like_dom_sf"/>
</dbReference>
<dbReference type="Pfam" id="PF02142">
    <property type="entry name" value="MGS"/>
    <property type="match status" value="1"/>
</dbReference>
<reference evidence="2 3" key="1">
    <citation type="journal article" date="2019" name="Anaerobe">
        <title>Brachyspira catarrhinii sp. nov., an anaerobic intestinal spirochaete isolated from vervet monkeys may have been misidentified as Brachyspira aalborgi in previous studies.</title>
        <authorList>
            <person name="Phillips N.D."/>
            <person name="La T."/>
            <person name="Hampson D.J."/>
        </authorList>
    </citation>
    <scope>NUCLEOTIDE SEQUENCE [LARGE SCALE GENOMIC DNA]</scope>
    <source>
        <strain evidence="2 3">Z12</strain>
    </source>
</reference>
<dbReference type="PROSITE" id="PS51855">
    <property type="entry name" value="MGS"/>
    <property type="match status" value="1"/>
</dbReference>
<feature type="non-terminal residue" evidence="2">
    <location>
        <position position="136"/>
    </location>
</feature>
<dbReference type="EMBL" id="SJDU01000195">
    <property type="protein sequence ID" value="TKZ34519.1"/>
    <property type="molecule type" value="Genomic_DNA"/>
</dbReference>
<comment type="caution">
    <text evidence="2">The sequence shown here is derived from an EMBL/GenBank/DDBJ whole genome shotgun (WGS) entry which is preliminary data.</text>
</comment>
<protein>
    <submittedName>
        <fullName evidence="2">Bifunctional phosphoribosylaminoimidazolecarboxamide formyltransferase/IMP cyclohydrolase</fullName>
    </submittedName>
</protein>
<organism evidence="2 3">
    <name type="scientific">Brachyspira catarrhinii</name>
    <dbReference type="NCBI Taxonomy" id="2528966"/>
    <lineage>
        <taxon>Bacteria</taxon>
        <taxon>Pseudomonadati</taxon>
        <taxon>Spirochaetota</taxon>
        <taxon>Spirochaetia</taxon>
        <taxon>Brachyspirales</taxon>
        <taxon>Brachyspiraceae</taxon>
        <taxon>Brachyspira</taxon>
    </lineage>
</organism>
<evidence type="ECO:0000313" key="2">
    <source>
        <dbReference type="EMBL" id="TKZ34519.1"/>
    </source>
</evidence>